<evidence type="ECO:0000313" key="2">
    <source>
        <dbReference type="Proteomes" id="UP000243924"/>
    </source>
</evidence>
<evidence type="ECO:0000313" key="1">
    <source>
        <dbReference type="EMBL" id="SDU03801.1"/>
    </source>
</evidence>
<dbReference type="STRING" id="1434072.SAMN05216210_1380"/>
<dbReference type="AlphaFoldDB" id="A0A1H2F8W2"/>
<gene>
    <name evidence="1" type="ORF">SAMN05216210_1380</name>
</gene>
<accession>A0A1H2F8W2</accession>
<organism evidence="1 2">
    <name type="scientific">Halopseudomonas salegens</name>
    <dbReference type="NCBI Taxonomy" id="1434072"/>
    <lineage>
        <taxon>Bacteria</taxon>
        <taxon>Pseudomonadati</taxon>
        <taxon>Pseudomonadota</taxon>
        <taxon>Gammaproteobacteria</taxon>
        <taxon>Pseudomonadales</taxon>
        <taxon>Pseudomonadaceae</taxon>
        <taxon>Halopseudomonas</taxon>
    </lineage>
</organism>
<reference evidence="2" key="1">
    <citation type="submission" date="2016-10" db="EMBL/GenBank/DDBJ databases">
        <authorList>
            <person name="Varghese N."/>
            <person name="Submissions S."/>
        </authorList>
    </citation>
    <scope>NUCLEOTIDE SEQUENCE [LARGE SCALE GENOMIC DNA]</scope>
    <source>
        <strain evidence="2">CECT 8338</strain>
    </source>
</reference>
<dbReference type="EMBL" id="LT629787">
    <property type="protein sequence ID" value="SDU03801.1"/>
    <property type="molecule type" value="Genomic_DNA"/>
</dbReference>
<protein>
    <submittedName>
        <fullName evidence="1">Uncharacterized protein</fullName>
    </submittedName>
</protein>
<name>A0A1H2F8W2_9GAMM</name>
<proteinExistence type="predicted"/>
<sequence length="71" mass="8953">MFREHSRRLSLSLRENFFKLFRPFKDYLLHKDYVMISSCMNDRARRTRSQKCRRIYIQSFKFYFRTETENG</sequence>
<keyword evidence="2" id="KW-1185">Reference proteome</keyword>
<dbReference type="Proteomes" id="UP000243924">
    <property type="component" value="Chromosome I"/>
</dbReference>